<dbReference type="Proteomes" id="UP000199441">
    <property type="component" value="Unassembled WGS sequence"/>
</dbReference>
<dbReference type="Gene3D" id="3.90.1580.10">
    <property type="entry name" value="paralog of FGE (formylglycine-generating enzyme)"/>
    <property type="match status" value="1"/>
</dbReference>
<evidence type="ECO:0000259" key="1">
    <source>
        <dbReference type="Pfam" id="PF03781"/>
    </source>
</evidence>
<dbReference type="PANTHER" id="PTHR23150:SF19">
    <property type="entry name" value="FORMYLGLYCINE-GENERATING ENZYME"/>
    <property type="match status" value="1"/>
</dbReference>
<evidence type="ECO:0000313" key="2">
    <source>
        <dbReference type="EMBL" id="SDX60877.1"/>
    </source>
</evidence>
<dbReference type="RefSeq" id="WP_089948717.1">
    <property type="nucleotide sequence ID" value="NZ_FNOI01000010.1"/>
</dbReference>
<dbReference type="Pfam" id="PF03781">
    <property type="entry name" value="FGE-sulfatase"/>
    <property type="match status" value="1"/>
</dbReference>
<dbReference type="STRING" id="670155.SAMN04488001_0010"/>
<dbReference type="AlphaFoldDB" id="A0A1H3D3A6"/>
<feature type="domain" description="Sulfatase-modifying factor enzyme-like" evidence="1">
    <location>
        <begin position="62"/>
        <end position="279"/>
    </location>
</feature>
<dbReference type="PANTHER" id="PTHR23150">
    <property type="entry name" value="SULFATASE MODIFYING FACTOR 1, 2"/>
    <property type="match status" value="1"/>
</dbReference>
<dbReference type="GO" id="GO:0120147">
    <property type="term" value="F:formylglycine-generating oxidase activity"/>
    <property type="evidence" value="ECO:0007669"/>
    <property type="project" value="TreeGrafter"/>
</dbReference>
<evidence type="ECO:0000313" key="3">
    <source>
        <dbReference type="Proteomes" id="UP000199441"/>
    </source>
</evidence>
<name>A0A1H3D3A6_9RHOB</name>
<organism evidence="2 3">
    <name type="scientific">Litoreibacter albidus</name>
    <dbReference type="NCBI Taxonomy" id="670155"/>
    <lineage>
        <taxon>Bacteria</taxon>
        <taxon>Pseudomonadati</taxon>
        <taxon>Pseudomonadota</taxon>
        <taxon>Alphaproteobacteria</taxon>
        <taxon>Rhodobacterales</taxon>
        <taxon>Roseobacteraceae</taxon>
        <taxon>Litoreibacter</taxon>
    </lineage>
</organism>
<reference evidence="3" key="1">
    <citation type="submission" date="2016-10" db="EMBL/GenBank/DDBJ databases">
        <authorList>
            <person name="Varghese N."/>
            <person name="Submissions S."/>
        </authorList>
    </citation>
    <scope>NUCLEOTIDE SEQUENCE [LARGE SCALE GENOMIC DNA]</scope>
    <source>
        <strain evidence="3">DSM 26922</strain>
    </source>
</reference>
<proteinExistence type="predicted"/>
<protein>
    <submittedName>
        <fullName evidence="2">Formylglycine-generating enzyme, required for sulfatase activity, contains SUMF1/FGE domain</fullName>
    </submittedName>
</protein>
<dbReference type="EMBL" id="FNOI01000010">
    <property type="protein sequence ID" value="SDX60877.1"/>
    <property type="molecule type" value="Genomic_DNA"/>
</dbReference>
<gene>
    <name evidence="2" type="ORF">SAMN04488001_0010</name>
</gene>
<dbReference type="OrthoDB" id="9768004at2"/>
<dbReference type="InterPro" id="IPR016187">
    <property type="entry name" value="CTDL_fold"/>
</dbReference>
<sequence length="358" mass="39719">MKLWAWGATVAVAAGAGLLTWALDSDGIIDVEKFFGGDGLKNYSAPRASKKNIEELRQRVLDDMVHIPGGSFKFGNVPVPVILDGEERRELIYGPVVDADRAPVSVDSYYISRFEVTNYDFDLYAAANDLPLRADAWESHERQGPYPAIIAYHQAEDFCAWLSDVTGQPFDLPTSEQWEYAARSGGRDVAYATQDGTYDYLEQLYRETLDQQPHSTHLPDAYPPTPYGLYAMSSNVHEWVKDAWLDANGFPLPDGPSDDPDARDRRVWRGAAHSAQASLNSIFMHGAAGPFDKAMAPASPSHMDAFFHPDLDRIYWDPETGARCVVNVTAPPEQSGFGRVAGQVPDDYPKAFAPLERR</sequence>
<keyword evidence="3" id="KW-1185">Reference proteome</keyword>
<dbReference type="InterPro" id="IPR005532">
    <property type="entry name" value="SUMF_dom"/>
</dbReference>
<dbReference type="SUPFAM" id="SSF56436">
    <property type="entry name" value="C-type lectin-like"/>
    <property type="match status" value="1"/>
</dbReference>
<accession>A0A1H3D3A6</accession>
<dbReference type="InterPro" id="IPR042095">
    <property type="entry name" value="SUMF_sf"/>
</dbReference>
<dbReference type="InterPro" id="IPR051043">
    <property type="entry name" value="Sulfatase_Mod_Factor_Kinase"/>
</dbReference>